<organism evidence="5">
    <name type="scientific">Pseudictyota dubia</name>
    <dbReference type="NCBI Taxonomy" id="2749911"/>
    <lineage>
        <taxon>Eukaryota</taxon>
        <taxon>Sar</taxon>
        <taxon>Stramenopiles</taxon>
        <taxon>Ochrophyta</taxon>
        <taxon>Bacillariophyta</taxon>
        <taxon>Mediophyceae</taxon>
        <taxon>Biddulphiophycidae</taxon>
        <taxon>Eupodiscales</taxon>
        <taxon>Odontellaceae</taxon>
        <taxon>Pseudictyota</taxon>
    </lineage>
</organism>
<protein>
    <submittedName>
        <fullName evidence="5">Uncharacterized protein</fullName>
    </submittedName>
</protein>
<evidence type="ECO:0000256" key="1">
    <source>
        <dbReference type="ARBA" id="ARBA00023186"/>
    </source>
</evidence>
<dbReference type="AlphaFoldDB" id="A0A7R9W3K4"/>
<dbReference type="CDD" id="cd00320">
    <property type="entry name" value="cpn10"/>
    <property type="match status" value="1"/>
</dbReference>
<evidence type="ECO:0000313" key="5">
    <source>
        <dbReference type="EMBL" id="CAD8312263.1"/>
    </source>
</evidence>
<proteinExistence type="inferred from homology"/>
<evidence type="ECO:0000256" key="4">
    <source>
        <dbReference type="SAM" id="SignalP"/>
    </source>
</evidence>
<feature type="region of interest" description="Disordered" evidence="3">
    <location>
        <begin position="18"/>
        <end position="43"/>
    </location>
</feature>
<dbReference type="SMART" id="SM00883">
    <property type="entry name" value="Cpn10"/>
    <property type="match status" value="1"/>
</dbReference>
<evidence type="ECO:0000256" key="2">
    <source>
        <dbReference type="RuleBase" id="RU003479"/>
    </source>
</evidence>
<dbReference type="InterPro" id="IPR020818">
    <property type="entry name" value="Chaperonin_GroES"/>
</dbReference>
<dbReference type="EMBL" id="HBED01022084">
    <property type="protein sequence ID" value="CAD8312263.1"/>
    <property type="molecule type" value="Transcribed_RNA"/>
</dbReference>
<dbReference type="InterPro" id="IPR011032">
    <property type="entry name" value="GroES-like_sf"/>
</dbReference>
<reference evidence="5" key="1">
    <citation type="submission" date="2021-01" db="EMBL/GenBank/DDBJ databases">
        <authorList>
            <person name="Corre E."/>
            <person name="Pelletier E."/>
            <person name="Niang G."/>
            <person name="Scheremetjew M."/>
            <person name="Finn R."/>
            <person name="Kale V."/>
            <person name="Holt S."/>
            <person name="Cochrane G."/>
            <person name="Meng A."/>
            <person name="Brown T."/>
            <person name="Cohen L."/>
        </authorList>
    </citation>
    <scope>NUCLEOTIDE SEQUENCE</scope>
    <source>
        <strain evidence="5">CCMP147</strain>
    </source>
</reference>
<feature type="signal peptide" evidence="4">
    <location>
        <begin position="1"/>
        <end position="19"/>
    </location>
</feature>
<dbReference type="SUPFAM" id="SSF50129">
    <property type="entry name" value="GroES-like"/>
    <property type="match status" value="1"/>
</dbReference>
<keyword evidence="4" id="KW-0732">Signal</keyword>
<dbReference type="GO" id="GO:0005524">
    <property type="term" value="F:ATP binding"/>
    <property type="evidence" value="ECO:0007669"/>
    <property type="project" value="InterPro"/>
</dbReference>
<gene>
    <name evidence="5" type="ORF">TDUB1175_LOCUS11052</name>
</gene>
<accession>A0A7R9W3K4</accession>
<dbReference type="Gene3D" id="2.30.33.40">
    <property type="entry name" value="GroES chaperonin"/>
    <property type="match status" value="1"/>
</dbReference>
<evidence type="ECO:0000256" key="3">
    <source>
        <dbReference type="SAM" id="MobiDB-lite"/>
    </source>
</evidence>
<dbReference type="GO" id="GO:0044183">
    <property type="term" value="F:protein folding chaperone"/>
    <property type="evidence" value="ECO:0007669"/>
    <property type="project" value="InterPro"/>
</dbReference>
<dbReference type="InterPro" id="IPR037124">
    <property type="entry name" value="Chaperonin_GroES_sf"/>
</dbReference>
<feature type="compositionally biased region" description="Low complexity" evidence="3">
    <location>
        <begin position="18"/>
        <end position="35"/>
    </location>
</feature>
<dbReference type="PRINTS" id="PR00297">
    <property type="entry name" value="CHAPERONIN10"/>
</dbReference>
<feature type="chain" id="PRO_5031554302" evidence="4">
    <location>
        <begin position="20"/>
        <end position="187"/>
    </location>
</feature>
<dbReference type="Pfam" id="PF00166">
    <property type="entry name" value="Cpn10"/>
    <property type="match status" value="1"/>
</dbReference>
<keyword evidence="1 2" id="KW-0143">Chaperone</keyword>
<comment type="similarity">
    <text evidence="2">Belongs to the GroES chaperonin family.</text>
</comment>
<name>A0A7R9W3K4_9STRA</name>
<sequence length="187" mass="19906">MTRFFLLVAAAGAASSAGAFHSAPAPGRTAGGTTTSLSMSMPQTQLSEKEAEYWGRTGKKDFRGGAGVGRLVLDEKAAQPDAWKCKYDMVLVERIQGKPKKESGLFVPSDDLPKLHLCKVLSVGTGREEENGRIAPMPDIEVGDVVIAKNPWGIGPKDEETGDGKKLSFMRAQDIAAVVTGGLEEEE</sequence>